<evidence type="ECO:0000313" key="2">
    <source>
        <dbReference type="EMBL" id="SDI16785.1"/>
    </source>
</evidence>
<keyword evidence="3" id="KW-1185">Reference proteome</keyword>
<accession>A0A1G8ICZ4</accession>
<dbReference type="RefSeq" id="WP_089842874.1">
    <property type="nucleotide sequence ID" value="NZ_FNEJ01000001.1"/>
</dbReference>
<dbReference type="InterPro" id="IPR045601">
    <property type="entry name" value="DUF6455"/>
</dbReference>
<sequence length="86" mass="9538">MPGREDLKRHARLVDDMATALGLDLQEQMLRGRLDMDGLEEAVFSCTACTRPGDCESWLAQHNGAPEQAAPDYCRNATLFSDLRKG</sequence>
<proteinExistence type="predicted"/>
<evidence type="ECO:0000313" key="3">
    <source>
        <dbReference type="Proteomes" id="UP000199093"/>
    </source>
</evidence>
<protein>
    <recommendedName>
        <fullName evidence="1">DUF6455 domain-containing protein</fullName>
    </recommendedName>
</protein>
<evidence type="ECO:0000259" key="1">
    <source>
        <dbReference type="Pfam" id="PF20056"/>
    </source>
</evidence>
<dbReference type="AlphaFoldDB" id="A0A1G8ICZ4"/>
<gene>
    <name evidence="2" type="ORF">SAMN04487993_1001373</name>
</gene>
<dbReference type="OrthoDB" id="7961152at2"/>
<reference evidence="2 3" key="1">
    <citation type="submission" date="2016-10" db="EMBL/GenBank/DDBJ databases">
        <authorList>
            <person name="de Groot N.N."/>
        </authorList>
    </citation>
    <scope>NUCLEOTIDE SEQUENCE [LARGE SCALE GENOMIC DNA]</scope>
    <source>
        <strain evidence="2 3">DSM 26424</strain>
    </source>
</reference>
<dbReference type="Pfam" id="PF20056">
    <property type="entry name" value="DUF6455"/>
    <property type="match status" value="1"/>
</dbReference>
<organism evidence="2 3">
    <name type="scientific">Salipiger marinus</name>
    <dbReference type="NCBI Taxonomy" id="555512"/>
    <lineage>
        <taxon>Bacteria</taxon>
        <taxon>Pseudomonadati</taxon>
        <taxon>Pseudomonadota</taxon>
        <taxon>Alphaproteobacteria</taxon>
        <taxon>Rhodobacterales</taxon>
        <taxon>Roseobacteraceae</taxon>
        <taxon>Salipiger</taxon>
    </lineage>
</organism>
<name>A0A1G8ICZ4_9RHOB</name>
<dbReference type="Proteomes" id="UP000199093">
    <property type="component" value="Unassembled WGS sequence"/>
</dbReference>
<feature type="domain" description="DUF6455" evidence="1">
    <location>
        <begin position="1"/>
        <end position="85"/>
    </location>
</feature>
<dbReference type="STRING" id="555512.SAMN04487993_1001373"/>
<dbReference type="EMBL" id="FNEJ01000001">
    <property type="protein sequence ID" value="SDI16785.1"/>
    <property type="molecule type" value="Genomic_DNA"/>
</dbReference>